<dbReference type="EMBL" id="CP027754">
    <property type="protein sequence ID" value="AZE54528.1"/>
    <property type="molecule type" value="Genomic_DNA"/>
</dbReference>
<keyword evidence="1" id="KW-0812">Transmembrane</keyword>
<proteinExistence type="predicted"/>
<evidence type="ECO:0000313" key="2">
    <source>
        <dbReference type="EMBL" id="AZE54528.1"/>
    </source>
</evidence>
<feature type="transmembrane region" description="Helical" evidence="1">
    <location>
        <begin position="14"/>
        <end position="34"/>
    </location>
</feature>
<gene>
    <name evidence="2" type="ORF">C4K03_2373</name>
</gene>
<accession>A0A3G7U782</accession>
<evidence type="ECO:0000256" key="1">
    <source>
        <dbReference type="SAM" id="Phobius"/>
    </source>
</evidence>
<reference evidence="2 3" key="1">
    <citation type="submission" date="2018-03" db="EMBL/GenBank/DDBJ databases">
        <title>Diversity of phytobeneficial traits revealed by whole-genome analysis of worldwide-isolated phenazine-producing Pseudomonas spp.</title>
        <authorList>
            <person name="Biessy A."/>
            <person name="Novinscak A."/>
            <person name="Blom J."/>
            <person name="Leger G."/>
            <person name="Thomashow L.S."/>
            <person name="Cazorla F.M."/>
            <person name="Josic D."/>
            <person name="Filion M."/>
        </authorList>
    </citation>
    <scope>NUCLEOTIDE SEQUENCE [LARGE SCALE GENOMIC DNA]</scope>
    <source>
        <strain evidence="2 3">30B</strain>
    </source>
</reference>
<name>A0A3G7U782_9PSED</name>
<keyword evidence="1" id="KW-1133">Transmembrane helix</keyword>
<evidence type="ECO:0000313" key="3">
    <source>
        <dbReference type="Proteomes" id="UP000268696"/>
    </source>
</evidence>
<sequence>MIATPLNRSRLTRVIVVTWLALLSVALVVLTISLTRLEAQRRQDAPDTQIAELQTRVLELEAFRASVEAAPAVVTESDFQVMRDHWQQQWDTLTQSQQDLASATDVVTLQSRLDALVQQINTAKPVATRPRPRAAKPRATSIAPTFRLLGIELRGGERFLAIQPNDRAALTDVRLLRVGDAEGRWQLETLESRSALFRVGQQTRRLPLPQE</sequence>
<keyword evidence="1" id="KW-0472">Membrane</keyword>
<dbReference type="Proteomes" id="UP000268696">
    <property type="component" value="Chromosome"/>
</dbReference>
<organism evidence="2 3">
    <name type="scientific">Pseudomonas synxantha</name>
    <dbReference type="NCBI Taxonomy" id="47883"/>
    <lineage>
        <taxon>Bacteria</taxon>
        <taxon>Pseudomonadati</taxon>
        <taxon>Pseudomonadota</taxon>
        <taxon>Gammaproteobacteria</taxon>
        <taxon>Pseudomonadales</taxon>
        <taxon>Pseudomonadaceae</taxon>
        <taxon>Pseudomonas</taxon>
    </lineage>
</organism>
<protein>
    <submittedName>
        <fullName evidence="2">Uncharacterized protein</fullName>
    </submittedName>
</protein>
<dbReference type="AlphaFoldDB" id="A0A3G7U782"/>
<dbReference type="RefSeq" id="WP_124377315.1">
    <property type="nucleotide sequence ID" value="NZ_CP027754.1"/>
</dbReference>